<proteinExistence type="predicted"/>
<dbReference type="OrthoDB" id="5517151at2"/>
<gene>
    <name evidence="2" type="ORF">EHQ58_06750</name>
</gene>
<feature type="transmembrane region" description="Helical" evidence="1">
    <location>
        <begin position="72"/>
        <end position="92"/>
    </location>
</feature>
<evidence type="ECO:0000256" key="1">
    <source>
        <dbReference type="SAM" id="Phobius"/>
    </source>
</evidence>
<keyword evidence="1" id="KW-0472">Membrane</keyword>
<dbReference type="Proteomes" id="UP000297693">
    <property type="component" value="Unassembled WGS sequence"/>
</dbReference>
<name>A0A4R9K4U5_9LEPT</name>
<reference evidence="2" key="1">
    <citation type="journal article" date="2019" name="PLoS Negl. Trop. Dis.">
        <title>Revisiting the worldwide diversity of Leptospira species in the environment.</title>
        <authorList>
            <person name="Vincent A.T."/>
            <person name="Schiettekatte O."/>
            <person name="Bourhy P."/>
            <person name="Veyrier F.J."/>
            <person name="Picardeau M."/>
        </authorList>
    </citation>
    <scope>NUCLEOTIDE SEQUENCE [LARGE SCALE GENOMIC DNA]</scope>
    <source>
        <strain evidence="2">201702476</strain>
    </source>
</reference>
<dbReference type="AlphaFoldDB" id="A0A4R9K4U5"/>
<feature type="transmembrane region" description="Helical" evidence="1">
    <location>
        <begin position="101"/>
        <end position="118"/>
    </location>
</feature>
<evidence type="ECO:0008006" key="4">
    <source>
        <dbReference type="Google" id="ProtNLM"/>
    </source>
</evidence>
<evidence type="ECO:0000313" key="2">
    <source>
        <dbReference type="EMBL" id="TGL60194.1"/>
    </source>
</evidence>
<keyword evidence="3" id="KW-1185">Reference proteome</keyword>
<dbReference type="EMBL" id="RQGD01000022">
    <property type="protein sequence ID" value="TGL60194.1"/>
    <property type="molecule type" value="Genomic_DNA"/>
</dbReference>
<keyword evidence="1" id="KW-0812">Transmembrane</keyword>
<keyword evidence="1" id="KW-1133">Transmembrane helix</keyword>
<feature type="transmembrane region" description="Helical" evidence="1">
    <location>
        <begin position="12"/>
        <end position="31"/>
    </location>
</feature>
<dbReference type="RefSeq" id="WP_135623120.1">
    <property type="nucleotide sequence ID" value="NZ_RQGD01000022.1"/>
</dbReference>
<protein>
    <recommendedName>
        <fullName evidence="4">DUF2269 family protein</fullName>
    </recommendedName>
</protein>
<evidence type="ECO:0000313" key="3">
    <source>
        <dbReference type="Proteomes" id="UP000297693"/>
    </source>
</evidence>
<accession>A0A4R9K4U5</accession>
<organism evidence="2 3">
    <name type="scientific">Leptospira ognonensis</name>
    <dbReference type="NCBI Taxonomy" id="2484945"/>
    <lineage>
        <taxon>Bacteria</taxon>
        <taxon>Pseudomonadati</taxon>
        <taxon>Spirochaetota</taxon>
        <taxon>Spirochaetia</taxon>
        <taxon>Leptospirales</taxon>
        <taxon>Leptospiraceae</taxon>
        <taxon>Leptospira</taxon>
    </lineage>
</organism>
<sequence>MPYTFYKVLHLVGIFLFFLSLGGIALFTINGGKKTTNTWRAKVAITHGIATLLVLIGGFGLAAKLYGTTWPMWLYPKILIWFVFAGVLGAAYRSKAIAQSLWIALPVLGLIASLLAIYKPF</sequence>
<comment type="caution">
    <text evidence="2">The sequence shown here is derived from an EMBL/GenBank/DDBJ whole genome shotgun (WGS) entry which is preliminary data.</text>
</comment>
<feature type="transmembrane region" description="Helical" evidence="1">
    <location>
        <begin position="43"/>
        <end position="66"/>
    </location>
</feature>